<dbReference type="RefSeq" id="WP_160611093.1">
    <property type="nucleotide sequence ID" value="NZ_WTZA01000001.1"/>
</dbReference>
<evidence type="ECO:0000313" key="2">
    <source>
        <dbReference type="EMBL" id="MXO75456.1"/>
    </source>
</evidence>
<dbReference type="Pfam" id="PF13302">
    <property type="entry name" value="Acetyltransf_3"/>
    <property type="match status" value="1"/>
</dbReference>
<organism evidence="2 3">
    <name type="scientific">Tsuneonella aeria</name>
    <dbReference type="NCBI Taxonomy" id="1837929"/>
    <lineage>
        <taxon>Bacteria</taxon>
        <taxon>Pseudomonadati</taxon>
        <taxon>Pseudomonadota</taxon>
        <taxon>Alphaproteobacteria</taxon>
        <taxon>Sphingomonadales</taxon>
        <taxon>Erythrobacteraceae</taxon>
        <taxon>Tsuneonella</taxon>
    </lineage>
</organism>
<dbReference type="GO" id="GO:0016747">
    <property type="term" value="F:acyltransferase activity, transferring groups other than amino-acyl groups"/>
    <property type="evidence" value="ECO:0007669"/>
    <property type="project" value="InterPro"/>
</dbReference>
<dbReference type="InterPro" id="IPR051531">
    <property type="entry name" value="N-acetyltransferase"/>
</dbReference>
<dbReference type="Gene3D" id="3.40.630.30">
    <property type="match status" value="1"/>
</dbReference>
<dbReference type="SUPFAM" id="SSF55729">
    <property type="entry name" value="Acyl-CoA N-acyltransferases (Nat)"/>
    <property type="match status" value="1"/>
</dbReference>
<gene>
    <name evidence="2" type="ORF">GRI40_09540</name>
</gene>
<feature type="domain" description="N-acetyltransferase" evidence="1">
    <location>
        <begin position="7"/>
        <end position="175"/>
    </location>
</feature>
<comment type="caution">
    <text evidence="2">The sequence shown here is derived from an EMBL/GenBank/DDBJ whole genome shotgun (WGS) entry which is preliminary data.</text>
</comment>
<dbReference type="OrthoDB" id="6293260at2"/>
<dbReference type="PANTHER" id="PTHR43792:SF1">
    <property type="entry name" value="N-ACETYLTRANSFERASE DOMAIN-CONTAINING PROTEIN"/>
    <property type="match status" value="1"/>
</dbReference>
<keyword evidence="3" id="KW-1185">Reference proteome</keyword>
<keyword evidence="2" id="KW-0808">Transferase</keyword>
<evidence type="ECO:0000313" key="3">
    <source>
        <dbReference type="Proteomes" id="UP000439522"/>
    </source>
</evidence>
<protein>
    <submittedName>
        <fullName evidence="2">GNAT family N-acetyltransferase</fullName>
    </submittedName>
</protein>
<proteinExistence type="predicted"/>
<dbReference type="PANTHER" id="PTHR43792">
    <property type="entry name" value="GNAT FAMILY, PUTATIVE (AFU_ORTHOLOGUE AFUA_3G00765)-RELATED-RELATED"/>
    <property type="match status" value="1"/>
</dbReference>
<dbReference type="InterPro" id="IPR000182">
    <property type="entry name" value="GNAT_dom"/>
</dbReference>
<dbReference type="PROSITE" id="PS51186">
    <property type="entry name" value="GNAT"/>
    <property type="match status" value="1"/>
</dbReference>
<dbReference type="EMBL" id="WTZA01000001">
    <property type="protein sequence ID" value="MXO75456.1"/>
    <property type="molecule type" value="Genomic_DNA"/>
</dbReference>
<reference evidence="2 3" key="1">
    <citation type="submission" date="2019-12" db="EMBL/GenBank/DDBJ databases">
        <title>Genomic-based taxomic classification of the family Erythrobacteraceae.</title>
        <authorList>
            <person name="Xu L."/>
        </authorList>
    </citation>
    <scope>NUCLEOTIDE SEQUENCE [LARGE SCALE GENOMIC DNA]</scope>
    <source>
        <strain evidence="2 3">100921-2</strain>
    </source>
</reference>
<evidence type="ECO:0000259" key="1">
    <source>
        <dbReference type="PROSITE" id="PS51186"/>
    </source>
</evidence>
<name>A0A6I4TFN9_9SPHN</name>
<sequence length="182" mass="20143">MIETERLVLRDWRPDDWPRFWAGTNTPAVMRWLGGVLDYDGMAATRGRVEACAAANGFCFWAVERKSDGEILGFCGLKRADAPGSTVTGAVEIGWRLREDAWGKGYAREAASAALAAAFDRYGAEEVVALTVEGNTGSWGLMRRLGMRRREDLDYVDPRFGEDLNPTIVHSIDRAAQGEKRA</sequence>
<dbReference type="InterPro" id="IPR016181">
    <property type="entry name" value="Acyl_CoA_acyltransferase"/>
</dbReference>
<dbReference type="Proteomes" id="UP000439522">
    <property type="component" value="Unassembled WGS sequence"/>
</dbReference>
<dbReference type="AlphaFoldDB" id="A0A6I4TFN9"/>
<accession>A0A6I4TFN9</accession>